<evidence type="ECO:0000313" key="1">
    <source>
        <dbReference type="EMBL" id="KAG5567964.1"/>
    </source>
</evidence>
<keyword evidence="2" id="KW-1185">Reference proteome</keyword>
<dbReference type="AlphaFoldDB" id="A0A9J5VXQ7"/>
<reference evidence="1" key="1">
    <citation type="submission" date="2020-09" db="EMBL/GenBank/DDBJ databases">
        <title>De no assembly of potato wild relative species, Solanum commersonii.</title>
        <authorList>
            <person name="Cho K."/>
        </authorList>
    </citation>
    <scope>NUCLEOTIDE SEQUENCE</scope>
    <source>
        <strain evidence="1">LZ3.2</strain>
        <tissue evidence="1">Leaf</tissue>
    </source>
</reference>
<dbReference type="EMBL" id="JACXVP010000318">
    <property type="protein sequence ID" value="KAG5567964.1"/>
    <property type="molecule type" value="Genomic_DNA"/>
</dbReference>
<dbReference type="Proteomes" id="UP000824120">
    <property type="component" value="Unassembled WGS sequence"/>
</dbReference>
<gene>
    <name evidence="1" type="ORF">H5410_065022</name>
</gene>
<dbReference type="OrthoDB" id="1315437at2759"/>
<accession>A0A9J5VXQ7</accession>
<proteinExistence type="predicted"/>
<sequence length="102" mass="11703">MADSSSVHCDFILIVDYAYMNVTRREDKESKALIELREVRREAQEIHDEFLRAEGGQICPGVTRRMERLRSDLGELNLWIGDKKSGMYRGGKRKVAGPKDTC</sequence>
<protein>
    <submittedName>
        <fullName evidence="1">Uncharacterized protein</fullName>
    </submittedName>
</protein>
<name>A0A9J5VXQ7_SOLCO</name>
<evidence type="ECO:0000313" key="2">
    <source>
        <dbReference type="Proteomes" id="UP000824120"/>
    </source>
</evidence>
<organism evidence="1 2">
    <name type="scientific">Solanum commersonii</name>
    <name type="common">Commerson's wild potato</name>
    <name type="synonym">Commerson's nightshade</name>
    <dbReference type="NCBI Taxonomy" id="4109"/>
    <lineage>
        <taxon>Eukaryota</taxon>
        <taxon>Viridiplantae</taxon>
        <taxon>Streptophyta</taxon>
        <taxon>Embryophyta</taxon>
        <taxon>Tracheophyta</taxon>
        <taxon>Spermatophyta</taxon>
        <taxon>Magnoliopsida</taxon>
        <taxon>eudicotyledons</taxon>
        <taxon>Gunneridae</taxon>
        <taxon>Pentapetalae</taxon>
        <taxon>asterids</taxon>
        <taxon>lamiids</taxon>
        <taxon>Solanales</taxon>
        <taxon>Solanaceae</taxon>
        <taxon>Solanoideae</taxon>
        <taxon>Solaneae</taxon>
        <taxon>Solanum</taxon>
    </lineage>
</organism>
<comment type="caution">
    <text evidence="1">The sequence shown here is derived from an EMBL/GenBank/DDBJ whole genome shotgun (WGS) entry which is preliminary data.</text>
</comment>